<dbReference type="Pfam" id="PF01757">
    <property type="entry name" value="Acyl_transf_3"/>
    <property type="match status" value="1"/>
</dbReference>
<dbReference type="InterPro" id="IPR002656">
    <property type="entry name" value="Acyl_transf_3_dom"/>
</dbReference>
<dbReference type="PANTHER" id="PTHR23028">
    <property type="entry name" value="ACETYLTRANSFERASE"/>
    <property type="match status" value="1"/>
</dbReference>
<keyword evidence="1" id="KW-1133">Transmembrane helix</keyword>
<keyword evidence="5" id="KW-1185">Reference proteome</keyword>
<feature type="transmembrane region" description="Helical" evidence="1">
    <location>
        <begin position="160"/>
        <end position="182"/>
    </location>
</feature>
<feature type="transmembrane region" description="Helical" evidence="1">
    <location>
        <begin position="245"/>
        <end position="264"/>
    </location>
</feature>
<gene>
    <name evidence="4" type="primary">oatA</name>
    <name evidence="4" type="ORF">SAMCFNEI73_Ch2208</name>
</gene>
<feature type="transmembrane region" description="Helical" evidence="1">
    <location>
        <begin position="73"/>
        <end position="93"/>
    </location>
</feature>
<protein>
    <submittedName>
        <fullName evidence="4">O-acetyltransferase OatA</fullName>
    </submittedName>
</protein>
<reference evidence="4 5" key="1">
    <citation type="submission" date="2015-10" db="EMBL/GenBank/DDBJ databases">
        <title>Genomic differences between typical nodule nitrogen-fixing rhizobial strains and those coming from bean seeds.</title>
        <authorList>
            <person name="Peralta H."/>
            <person name="Aguilar-Vera A."/>
            <person name="Diaz R."/>
            <person name="Mora Y."/>
            <person name="Martinez-Batallar G."/>
            <person name="Salazar E."/>
            <person name="Vargas-Lagunas C."/>
            <person name="Encarnacion S."/>
            <person name="Girard L."/>
            <person name="Mora J."/>
        </authorList>
    </citation>
    <scope>NUCLEOTIDE SEQUENCE [LARGE SCALE GENOMIC DNA]</scope>
    <source>
        <strain evidence="4 5">CFNEI 73</strain>
    </source>
</reference>
<proteinExistence type="predicted"/>
<feature type="transmembrane region" description="Helical" evidence="1">
    <location>
        <begin position="313"/>
        <end position="331"/>
    </location>
</feature>
<keyword evidence="4" id="KW-0808">Transferase</keyword>
<evidence type="ECO:0000313" key="5">
    <source>
        <dbReference type="Proteomes" id="UP000182306"/>
    </source>
</evidence>
<dbReference type="Proteomes" id="UP000182306">
    <property type="component" value="Chromosome"/>
</dbReference>
<feature type="transmembrane region" description="Helical" evidence="1">
    <location>
        <begin position="133"/>
        <end position="153"/>
    </location>
</feature>
<dbReference type="InterPro" id="IPR050879">
    <property type="entry name" value="Acyltransferase_3"/>
</dbReference>
<feature type="transmembrane region" description="Helical" evidence="1">
    <location>
        <begin position="220"/>
        <end position="239"/>
    </location>
</feature>
<dbReference type="STRING" id="194963.SAMCFNEI73_Ch2208"/>
<name>A0A1L3LN35_9HYPH</name>
<dbReference type="InterPro" id="IPR043968">
    <property type="entry name" value="SGNH"/>
</dbReference>
<dbReference type="RefSeq" id="WP_268801748.1">
    <property type="nucleotide sequence ID" value="NZ_CP013107.1"/>
</dbReference>
<dbReference type="AlphaFoldDB" id="A0A1L3LN35"/>
<dbReference type="PANTHER" id="PTHR23028:SF53">
    <property type="entry name" value="ACYL_TRANSF_3 DOMAIN-CONTAINING PROTEIN"/>
    <property type="match status" value="1"/>
</dbReference>
<accession>A0A1L3LN35</accession>
<feature type="transmembrane region" description="Helical" evidence="1">
    <location>
        <begin position="20"/>
        <end position="52"/>
    </location>
</feature>
<organism evidence="4 5">
    <name type="scientific">Sinorhizobium americanum</name>
    <dbReference type="NCBI Taxonomy" id="194963"/>
    <lineage>
        <taxon>Bacteria</taxon>
        <taxon>Pseudomonadati</taxon>
        <taxon>Pseudomonadota</taxon>
        <taxon>Alphaproteobacteria</taxon>
        <taxon>Hyphomicrobiales</taxon>
        <taxon>Rhizobiaceae</taxon>
        <taxon>Sinorhizobium/Ensifer group</taxon>
        <taxon>Sinorhizobium</taxon>
    </lineage>
</organism>
<feature type="transmembrane region" description="Helical" evidence="1">
    <location>
        <begin position="188"/>
        <end position="208"/>
    </location>
</feature>
<evidence type="ECO:0000259" key="2">
    <source>
        <dbReference type="Pfam" id="PF01757"/>
    </source>
</evidence>
<dbReference type="GO" id="GO:0009103">
    <property type="term" value="P:lipopolysaccharide biosynthetic process"/>
    <property type="evidence" value="ECO:0007669"/>
    <property type="project" value="TreeGrafter"/>
</dbReference>
<dbReference type="EMBL" id="CP013107">
    <property type="protein sequence ID" value="APG91491.1"/>
    <property type="molecule type" value="Genomic_DNA"/>
</dbReference>
<feature type="domain" description="SGNH" evidence="3">
    <location>
        <begin position="398"/>
        <end position="626"/>
    </location>
</feature>
<evidence type="ECO:0000256" key="1">
    <source>
        <dbReference type="SAM" id="Phobius"/>
    </source>
</evidence>
<feature type="transmembrane region" description="Helical" evidence="1">
    <location>
        <begin position="276"/>
        <end position="293"/>
    </location>
</feature>
<keyword evidence="1" id="KW-0472">Membrane</keyword>
<dbReference type="Pfam" id="PF19040">
    <property type="entry name" value="SGNH"/>
    <property type="match status" value="1"/>
</dbReference>
<feature type="domain" description="Acyltransferase 3" evidence="2">
    <location>
        <begin position="6"/>
        <end position="327"/>
    </location>
</feature>
<dbReference type="GO" id="GO:0016020">
    <property type="term" value="C:membrane"/>
    <property type="evidence" value="ECO:0007669"/>
    <property type="project" value="TreeGrafter"/>
</dbReference>
<dbReference type="KEGG" id="same:SAMCFNEI73_Ch2208"/>
<evidence type="ECO:0000259" key="3">
    <source>
        <dbReference type="Pfam" id="PF19040"/>
    </source>
</evidence>
<evidence type="ECO:0000313" key="4">
    <source>
        <dbReference type="EMBL" id="APG91491.1"/>
    </source>
</evidence>
<feature type="transmembrane region" description="Helical" evidence="1">
    <location>
        <begin position="343"/>
        <end position="364"/>
    </location>
</feature>
<dbReference type="GO" id="GO:0016747">
    <property type="term" value="F:acyltransferase activity, transferring groups other than amino-acyl groups"/>
    <property type="evidence" value="ECO:0007669"/>
    <property type="project" value="InterPro"/>
</dbReference>
<sequence length="657" mass="72675">MLQYRPEIDGLRALAVMPVLLFHAGFGFIGGGFAGVDVFFVISGYLITAIIHRETRDGSFNIVGFYERRARRLAPALLFICTVSTVFAALWMLPQELNNFGKSLYAVSLLGSNFLFWDQTGYFAPNTDLMPLLHTWSLAVEEQFYIALPLLLFALRRYSVATVMTLLATGVILSFGATQILARIDPAANFYLLPSRFWELGIGAMLAIANERQFDFPQRLREILAALGLFAIAASYILLQGTAYYPGWTTLPVVLGTTLVLAFAHGDTIVGKLLSWRPLVAIGLLSYSLYLWHQPVFAFARLRWIDEIPRLGYLLLIALCFVLAFFSWRYVEQPFRKSARLGRRAVFSSTIASGAVAILLGLGLDGTDGMVAQKPDLARLTGSSIGLGKRCDAVVDLKCATSHTPEMAVWGDSFARHLVDGIIASKHDVRLLQLTKNNCGPFLDLAPIAPRLGGSWPKECAQHNDDVRRFLLANKSIRYVVLSSQLSQYLTEEMVLVEGKREVPTEVKTLTASLRSTLAWLKANGFEAVFVAPTPHDGRDTGLCVARARLLEQPIERCELPLKNVRVHDKDILNVLADIADEYPVVSFMNYLCDADACKVEDQGVELFEDHGHFSAQGSRQMGRALNFYRSFVDAAKRDPVSAQIAPAQPSLPSAAL</sequence>
<keyword evidence="1" id="KW-0812">Transmembrane</keyword>